<dbReference type="Gene3D" id="3.40.50.1010">
    <property type="entry name" value="5'-nuclease"/>
    <property type="match status" value="1"/>
</dbReference>
<evidence type="ECO:0000256" key="1">
    <source>
        <dbReference type="ARBA" id="ARBA00022490"/>
    </source>
</evidence>
<keyword evidence="1" id="KW-0963">Cytoplasm</keyword>
<reference evidence="5 6" key="1">
    <citation type="submission" date="2019-03" db="EMBL/GenBank/DDBJ databases">
        <title>Sequencing 23 genomes of Wallemia ichthyophaga.</title>
        <authorList>
            <person name="Gostincar C."/>
        </authorList>
    </citation>
    <scope>NUCLEOTIDE SEQUENCE [LARGE SCALE GENOMIC DNA]</scope>
    <source>
        <strain evidence="5 6">EXF-5753</strain>
    </source>
</reference>
<gene>
    <name evidence="5" type="ORF">E3P99_03800</name>
</gene>
<dbReference type="InterPro" id="IPR029055">
    <property type="entry name" value="Ntn_hydrolases_N"/>
</dbReference>
<name>A0A4T0FFH5_9BASI</name>
<dbReference type="SUPFAM" id="SSF56235">
    <property type="entry name" value="N-terminal nucleophile aminohydrolases (Ntn hydrolases)"/>
    <property type="match status" value="1"/>
</dbReference>
<dbReference type="EMBL" id="SPNW01000090">
    <property type="protein sequence ID" value="TIA86045.1"/>
    <property type="molecule type" value="Genomic_DNA"/>
</dbReference>
<dbReference type="GO" id="GO:0005839">
    <property type="term" value="C:proteasome core complex"/>
    <property type="evidence" value="ECO:0007669"/>
    <property type="project" value="InterPro"/>
</dbReference>
<accession>A0A4T0FFH5</accession>
<evidence type="ECO:0000256" key="3">
    <source>
        <dbReference type="ARBA" id="ARBA00022801"/>
    </source>
</evidence>
<keyword evidence="2" id="KW-0645">Protease</keyword>
<dbReference type="InterPro" id="IPR001353">
    <property type="entry name" value="Proteasome_sua/b"/>
</dbReference>
<evidence type="ECO:0000313" key="5">
    <source>
        <dbReference type="EMBL" id="TIA86045.1"/>
    </source>
</evidence>
<dbReference type="SUPFAM" id="SSF88723">
    <property type="entry name" value="PIN domain-like"/>
    <property type="match status" value="1"/>
</dbReference>
<evidence type="ECO:0000256" key="2">
    <source>
        <dbReference type="ARBA" id="ARBA00022670"/>
    </source>
</evidence>
<dbReference type="Gene3D" id="3.60.20.10">
    <property type="entry name" value="Glutamine Phosphoribosylpyrophosphate, subunit 1, domain 1"/>
    <property type="match status" value="1"/>
</dbReference>
<evidence type="ECO:0000259" key="4">
    <source>
        <dbReference type="Pfam" id="PF13638"/>
    </source>
</evidence>
<dbReference type="InterPro" id="IPR023333">
    <property type="entry name" value="Proteasome_suB-type"/>
</dbReference>
<dbReference type="InterPro" id="IPR002716">
    <property type="entry name" value="PIN_dom"/>
</dbReference>
<dbReference type="GO" id="GO:0005737">
    <property type="term" value="C:cytoplasm"/>
    <property type="evidence" value="ECO:0007669"/>
    <property type="project" value="TreeGrafter"/>
</dbReference>
<dbReference type="Pfam" id="PF00227">
    <property type="entry name" value="Proteasome"/>
    <property type="match status" value="1"/>
</dbReference>
<feature type="domain" description="PIN" evidence="4">
    <location>
        <begin position="258"/>
        <end position="413"/>
    </location>
</feature>
<proteinExistence type="predicted"/>
<keyword evidence="6" id="KW-1185">Reference proteome</keyword>
<dbReference type="OrthoDB" id="7854943at2759"/>
<dbReference type="InterPro" id="IPR029060">
    <property type="entry name" value="PIN-like_dom_sf"/>
</dbReference>
<organism evidence="5 6">
    <name type="scientific">Wallemia hederae</name>
    <dbReference type="NCBI Taxonomy" id="1540922"/>
    <lineage>
        <taxon>Eukaryota</taxon>
        <taxon>Fungi</taxon>
        <taxon>Dikarya</taxon>
        <taxon>Basidiomycota</taxon>
        <taxon>Wallemiomycotina</taxon>
        <taxon>Wallemiomycetes</taxon>
        <taxon>Wallemiales</taxon>
        <taxon>Wallemiaceae</taxon>
        <taxon>Wallemia</taxon>
    </lineage>
</organism>
<comment type="caution">
    <text evidence="5">The sequence shown here is derived from an EMBL/GenBank/DDBJ whole genome shotgun (WGS) entry which is preliminary data.</text>
</comment>
<dbReference type="GO" id="GO:0051603">
    <property type="term" value="P:proteolysis involved in protein catabolic process"/>
    <property type="evidence" value="ECO:0007669"/>
    <property type="project" value="InterPro"/>
</dbReference>
<dbReference type="GO" id="GO:0008233">
    <property type="term" value="F:peptidase activity"/>
    <property type="evidence" value="ECO:0007669"/>
    <property type="project" value="UniProtKB-KW"/>
</dbReference>
<dbReference type="Proteomes" id="UP000310189">
    <property type="component" value="Unassembled WGS sequence"/>
</dbReference>
<dbReference type="PANTHER" id="PTHR32194">
    <property type="entry name" value="METALLOPROTEASE TLDD"/>
    <property type="match status" value="1"/>
</dbReference>
<evidence type="ECO:0000313" key="6">
    <source>
        <dbReference type="Proteomes" id="UP000310189"/>
    </source>
</evidence>
<keyword evidence="3" id="KW-0378">Hydrolase</keyword>
<protein>
    <recommendedName>
        <fullName evidence="4">PIN domain-containing protein</fullName>
    </recommendedName>
</protein>
<dbReference type="AlphaFoldDB" id="A0A4T0FFH5"/>
<dbReference type="PANTHER" id="PTHR32194:SF0">
    <property type="entry name" value="ATP-DEPENDENT PROTEASE SUBUNIT HSLV"/>
    <property type="match status" value="1"/>
</dbReference>
<dbReference type="GO" id="GO:0004540">
    <property type="term" value="F:RNA nuclease activity"/>
    <property type="evidence" value="ECO:0007669"/>
    <property type="project" value="UniProtKB-ARBA"/>
</dbReference>
<dbReference type="Pfam" id="PF13638">
    <property type="entry name" value="PIN_4"/>
    <property type="match status" value="1"/>
</dbReference>
<sequence>MFAVQQEERPSVHTAAALFNQLCYSNKDRLSAGIIVAGYDKHNGGSVYNIPLGGGMFRQPWAIGGSGSTYVYGYCDATYRDNFTKDETVDFVKNTLALAMSRDGSSGGTIRMCVITDDGVQRLFVPGNELPRFWEGQEIINKPASQQAMEAQGDVMNSQYFMSSRLIHYVHDPRMPAYADSYAASTNDGPVILTVDGVNEESCEVEYNMELDTEEDLNKEALSVVADLRGESGKGNSKQLDDLMAVDVHTDSFPSSVLVLDTNVLISKLDTLKSLHTLLNTQIKPPFGIVVPDIVIRELDAQKDSKRSISSLSRAALSWCLECAKSSASLVKFERSSLVNAVGVEWYSLYLLTQRRRMMLVEVSLVQNILTALQDRIIGCAAELASKAIVLLLTNDKSLAIKAESIGIQTMSTSESEISHLRSIAGDKSSQASRYSQ</sequence>